<proteinExistence type="predicted"/>
<protein>
    <recommendedName>
        <fullName evidence="7">Sigma-54 factor interaction domain-containing protein</fullName>
    </recommendedName>
</protein>
<evidence type="ECO:0000313" key="6">
    <source>
        <dbReference type="Proteomes" id="UP000593802"/>
    </source>
</evidence>
<dbReference type="Proteomes" id="UP000593802">
    <property type="component" value="Chromosome"/>
</dbReference>
<dbReference type="KEGG" id="eff:skT53_30220"/>
<dbReference type="InterPro" id="IPR002078">
    <property type="entry name" value="Sigma_54_int"/>
</dbReference>
<dbReference type="InterPro" id="IPR027417">
    <property type="entry name" value="P-loop_NTPase"/>
</dbReference>
<dbReference type="PANTHER" id="PTHR32071">
    <property type="entry name" value="TRANSCRIPTIONAL REGULATORY PROTEIN"/>
    <property type="match status" value="1"/>
</dbReference>
<reference evidence="5 6" key="1">
    <citation type="submission" date="2020-08" db="EMBL/GenBank/DDBJ databases">
        <title>Complete Genome Sequence of Effusibacillus dendaii Strain skT53, Isolated from Farmland soil.</title>
        <authorList>
            <person name="Konishi T."/>
            <person name="Kawasaki H."/>
        </authorList>
    </citation>
    <scope>NUCLEOTIDE SEQUENCE [LARGE SCALE GENOMIC DNA]</scope>
    <source>
        <strain evidence="6">skT53</strain>
    </source>
</reference>
<organism evidence="5 6">
    <name type="scientific">Effusibacillus dendaii</name>
    <dbReference type="NCBI Taxonomy" id="2743772"/>
    <lineage>
        <taxon>Bacteria</taxon>
        <taxon>Bacillati</taxon>
        <taxon>Bacillota</taxon>
        <taxon>Bacilli</taxon>
        <taxon>Bacillales</taxon>
        <taxon>Alicyclobacillaceae</taxon>
        <taxon>Effusibacillus</taxon>
    </lineage>
</organism>
<dbReference type="InterPro" id="IPR000700">
    <property type="entry name" value="PAS-assoc_C"/>
</dbReference>
<gene>
    <name evidence="5" type="ORF">skT53_30220</name>
</gene>
<evidence type="ECO:0008006" key="7">
    <source>
        <dbReference type="Google" id="ProtNLM"/>
    </source>
</evidence>
<dbReference type="SUPFAM" id="SSF52540">
    <property type="entry name" value="P-loop containing nucleoside triphosphate hydrolases"/>
    <property type="match status" value="1"/>
</dbReference>
<dbReference type="EMBL" id="AP023366">
    <property type="protein sequence ID" value="BCJ88037.1"/>
    <property type="molecule type" value="Genomic_DNA"/>
</dbReference>
<dbReference type="GO" id="GO:0006355">
    <property type="term" value="P:regulation of DNA-templated transcription"/>
    <property type="evidence" value="ECO:0007669"/>
    <property type="project" value="InterPro"/>
</dbReference>
<dbReference type="PROSITE" id="PS50113">
    <property type="entry name" value="PAC"/>
    <property type="match status" value="1"/>
</dbReference>
<evidence type="ECO:0000256" key="2">
    <source>
        <dbReference type="ARBA" id="ARBA00022840"/>
    </source>
</evidence>
<evidence type="ECO:0000313" key="5">
    <source>
        <dbReference type="EMBL" id="BCJ88037.1"/>
    </source>
</evidence>
<feature type="domain" description="PAC" evidence="4">
    <location>
        <begin position="1"/>
        <end position="33"/>
    </location>
</feature>
<dbReference type="PROSITE" id="PS50045">
    <property type="entry name" value="SIGMA54_INTERACT_4"/>
    <property type="match status" value="1"/>
</dbReference>
<dbReference type="PANTHER" id="PTHR32071:SF57">
    <property type="entry name" value="C4-DICARBOXYLATE TRANSPORT TRANSCRIPTIONAL REGULATORY PROTEIN DCTD"/>
    <property type="match status" value="1"/>
</dbReference>
<evidence type="ECO:0000256" key="1">
    <source>
        <dbReference type="ARBA" id="ARBA00022741"/>
    </source>
</evidence>
<keyword evidence="2" id="KW-0067">ATP-binding</keyword>
<evidence type="ECO:0000259" key="3">
    <source>
        <dbReference type="PROSITE" id="PS50045"/>
    </source>
</evidence>
<sequence length="138" mass="15064">MSDIFRIDGLFLGVVVTFQDVTKVQRIEQEIRKKSAHLGSTTKYTFQNIIGVSQSITFAKHVAAKLAESDFTVLITGENGTGKEVFAQAIHQHSPRRNEPFVPVNFAGLTESLAESELSGYEEGSFTGAKEGGQNKTV</sequence>
<dbReference type="Gene3D" id="3.40.50.300">
    <property type="entry name" value="P-loop containing nucleotide triphosphate hydrolases"/>
    <property type="match status" value="1"/>
</dbReference>
<dbReference type="AlphaFoldDB" id="A0A7I8DDD3"/>
<dbReference type="Pfam" id="PF00158">
    <property type="entry name" value="Sigma54_activat"/>
    <property type="match status" value="1"/>
</dbReference>
<dbReference type="CDD" id="cd00009">
    <property type="entry name" value="AAA"/>
    <property type="match status" value="1"/>
</dbReference>
<dbReference type="GO" id="GO:0005524">
    <property type="term" value="F:ATP binding"/>
    <property type="evidence" value="ECO:0007669"/>
    <property type="project" value="UniProtKB-KW"/>
</dbReference>
<keyword evidence="6" id="KW-1185">Reference proteome</keyword>
<accession>A0A7I8DDD3</accession>
<keyword evidence="1" id="KW-0547">Nucleotide-binding</keyword>
<name>A0A7I8DDD3_9BACL</name>
<evidence type="ECO:0000259" key="4">
    <source>
        <dbReference type="PROSITE" id="PS50113"/>
    </source>
</evidence>
<feature type="domain" description="Sigma-54 factor interaction" evidence="3">
    <location>
        <begin position="49"/>
        <end position="138"/>
    </location>
</feature>